<dbReference type="PANTHER" id="PTHR47991">
    <property type="entry name" value="OXOGLUTARATE/IRON-DEPENDENT DIOXYGENASE"/>
    <property type="match status" value="1"/>
</dbReference>
<dbReference type="SUPFAM" id="SSF51197">
    <property type="entry name" value="Clavaminate synthase-like"/>
    <property type="match status" value="1"/>
</dbReference>
<evidence type="ECO:0000256" key="9">
    <source>
        <dbReference type="RuleBase" id="RU003682"/>
    </source>
</evidence>
<keyword evidence="6 9" id="KW-0560">Oxidoreductase</keyword>
<evidence type="ECO:0000259" key="10">
    <source>
        <dbReference type="PROSITE" id="PS51471"/>
    </source>
</evidence>
<dbReference type="FunFam" id="2.60.120.330:FF:000007">
    <property type="entry name" value="Protein DMR6-like oxygenase 2"/>
    <property type="match status" value="1"/>
</dbReference>
<dbReference type="InterPro" id="IPR005123">
    <property type="entry name" value="Oxoglu/Fe-dep_dioxygenase_dom"/>
</dbReference>
<protein>
    <recommendedName>
        <fullName evidence="10">Fe2OG dioxygenase domain-containing protein</fullName>
    </recommendedName>
</protein>
<evidence type="ECO:0000256" key="5">
    <source>
        <dbReference type="ARBA" id="ARBA00022964"/>
    </source>
</evidence>
<dbReference type="Gene3D" id="2.60.120.330">
    <property type="entry name" value="B-lactam Antibiotic, Isopenicillin N Synthase, Chain"/>
    <property type="match status" value="1"/>
</dbReference>
<evidence type="ECO:0000313" key="11">
    <source>
        <dbReference type="EMBL" id="SPD18670.1"/>
    </source>
</evidence>
<feature type="domain" description="Fe2OG dioxygenase" evidence="10">
    <location>
        <begin position="194"/>
        <end position="294"/>
    </location>
</feature>
<evidence type="ECO:0000256" key="3">
    <source>
        <dbReference type="ARBA" id="ARBA00022723"/>
    </source>
</evidence>
<comment type="cofactor">
    <cofactor evidence="1">
        <name>L-ascorbate</name>
        <dbReference type="ChEBI" id="CHEBI:38290"/>
    </cofactor>
</comment>
<dbReference type="InterPro" id="IPR026992">
    <property type="entry name" value="DIOX_N"/>
</dbReference>
<proteinExistence type="inferred from homology"/>
<keyword evidence="5" id="KW-0223">Dioxygenase</keyword>
<reference evidence="11" key="1">
    <citation type="submission" date="2018-02" db="EMBL/GenBank/DDBJ databases">
        <authorList>
            <person name="Cohen D.B."/>
            <person name="Kent A.D."/>
        </authorList>
    </citation>
    <scope>NUCLEOTIDE SEQUENCE</scope>
</reference>
<evidence type="ECO:0000256" key="6">
    <source>
        <dbReference type="ARBA" id="ARBA00023002"/>
    </source>
</evidence>
<dbReference type="InterPro" id="IPR044861">
    <property type="entry name" value="IPNS-like_FE2OG_OXY"/>
</dbReference>
<evidence type="ECO:0000256" key="4">
    <source>
        <dbReference type="ARBA" id="ARBA00022896"/>
    </source>
</evidence>
<evidence type="ECO:0000256" key="2">
    <source>
        <dbReference type="ARBA" id="ARBA00008056"/>
    </source>
</evidence>
<keyword evidence="3 9" id="KW-0479">Metal-binding</keyword>
<gene>
    <name evidence="11" type="ORF">FSB_LOCUS46552</name>
</gene>
<evidence type="ECO:0000256" key="1">
    <source>
        <dbReference type="ARBA" id="ARBA00001961"/>
    </source>
</evidence>
<accession>A0A2N9I3T1</accession>
<evidence type="ECO:0000256" key="7">
    <source>
        <dbReference type="ARBA" id="ARBA00023004"/>
    </source>
</evidence>
<comment type="catalytic activity">
    <reaction evidence="8">
        <text>salicylate + NADH + O2 + H(+) = 2,3-dihydroxybenzoate + NAD(+) + H2O</text>
        <dbReference type="Rhea" id="RHEA:51792"/>
        <dbReference type="ChEBI" id="CHEBI:15377"/>
        <dbReference type="ChEBI" id="CHEBI:15378"/>
        <dbReference type="ChEBI" id="CHEBI:15379"/>
        <dbReference type="ChEBI" id="CHEBI:30762"/>
        <dbReference type="ChEBI" id="CHEBI:36654"/>
        <dbReference type="ChEBI" id="CHEBI:57540"/>
        <dbReference type="ChEBI" id="CHEBI:57945"/>
    </reaction>
</comment>
<sequence>MTSKQLLLSDLVAGMSCVPSNYIRPTYDRPNFHEVESFDGAIPLIDLQSLNGPTRSDIIKEIGLACQNYGFFQVSNHGISEAVIDKMLHISREFFHLPESERVKNYSDDPMKTMRLSTSFNLRTENVSSWRDYLRLHCHPLEDYMQEWPSNPPSFREVAAEYCTNARGLARRLLEAISESLGLEKEYIDRALGKHGQHMAINYYPPCPQPDLTYGLPGHADPNVITILLQDDVPGLQVLRNGKWVAVNPIPYTFIVNIGDQIQVLSNDRYKSVLHRAVVNCDKERISIPTFYCPSPDAVIGPAPQLIDIDHAHYRNFAYSEYYEKFWNRGLATETCLDGFKSSHP</sequence>
<dbReference type="InterPro" id="IPR050295">
    <property type="entry name" value="Plant_2OG-oxidoreductases"/>
</dbReference>
<dbReference type="EMBL" id="OIVN01004668">
    <property type="protein sequence ID" value="SPD18670.1"/>
    <property type="molecule type" value="Genomic_DNA"/>
</dbReference>
<dbReference type="Pfam" id="PF03171">
    <property type="entry name" value="2OG-FeII_Oxy"/>
    <property type="match status" value="1"/>
</dbReference>
<dbReference type="GO" id="GO:0046872">
    <property type="term" value="F:metal ion binding"/>
    <property type="evidence" value="ECO:0007669"/>
    <property type="project" value="UniProtKB-KW"/>
</dbReference>
<organism evidence="11">
    <name type="scientific">Fagus sylvatica</name>
    <name type="common">Beechnut</name>
    <dbReference type="NCBI Taxonomy" id="28930"/>
    <lineage>
        <taxon>Eukaryota</taxon>
        <taxon>Viridiplantae</taxon>
        <taxon>Streptophyta</taxon>
        <taxon>Embryophyta</taxon>
        <taxon>Tracheophyta</taxon>
        <taxon>Spermatophyta</taxon>
        <taxon>Magnoliopsida</taxon>
        <taxon>eudicotyledons</taxon>
        <taxon>Gunneridae</taxon>
        <taxon>Pentapetalae</taxon>
        <taxon>rosids</taxon>
        <taxon>fabids</taxon>
        <taxon>Fagales</taxon>
        <taxon>Fagaceae</taxon>
        <taxon>Fagus</taxon>
    </lineage>
</organism>
<dbReference type="GO" id="GO:0051213">
    <property type="term" value="F:dioxygenase activity"/>
    <property type="evidence" value="ECO:0007669"/>
    <property type="project" value="UniProtKB-KW"/>
</dbReference>
<keyword evidence="7 9" id="KW-0408">Iron</keyword>
<comment type="similarity">
    <text evidence="2 9">Belongs to the iron/ascorbate-dependent oxidoreductase family.</text>
</comment>
<dbReference type="PROSITE" id="PS51471">
    <property type="entry name" value="FE2OG_OXY"/>
    <property type="match status" value="1"/>
</dbReference>
<evidence type="ECO:0000256" key="8">
    <source>
        <dbReference type="ARBA" id="ARBA00052233"/>
    </source>
</evidence>
<dbReference type="AlphaFoldDB" id="A0A2N9I3T1"/>
<name>A0A2N9I3T1_FAGSY</name>
<dbReference type="Pfam" id="PF14226">
    <property type="entry name" value="DIOX_N"/>
    <property type="match status" value="1"/>
</dbReference>
<keyword evidence="4" id="KW-0847">Vitamin C</keyword>
<dbReference type="GO" id="GO:0002229">
    <property type="term" value="P:defense response to oomycetes"/>
    <property type="evidence" value="ECO:0007669"/>
    <property type="project" value="UniProtKB-ARBA"/>
</dbReference>
<dbReference type="GO" id="GO:0031418">
    <property type="term" value="F:L-ascorbic acid binding"/>
    <property type="evidence" value="ECO:0007669"/>
    <property type="project" value="UniProtKB-KW"/>
</dbReference>
<dbReference type="InterPro" id="IPR027443">
    <property type="entry name" value="IPNS-like_sf"/>
</dbReference>